<evidence type="ECO:0000313" key="1">
    <source>
        <dbReference type="EMBL" id="JAP11995.1"/>
    </source>
</evidence>
<proteinExistence type="predicted"/>
<accession>A0A0V0GXR6</accession>
<protein>
    <submittedName>
        <fullName evidence="1">Putative ovule protein</fullName>
    </submittedName>
</protein>
<organism evidence="1">
    <name type="scientific">Solanum chacoense</name>
    <name type="common">Chaco potato</name>
    <dbReference type="NCBI Taxonomy" id="4108"/>
    <lineage>
        <taxon>Eukaryota</taxon>
        <taxon>Viridiplantae</taxon>
        <taxon>Streptophyta</taxon>
        <taxon>Embryophyta</taxon>
        <taxon>Tracheophyta</taxon>
        <taxon>Spermatophyta</taxon>
        <taxon>Magnoliopsida</taxon>
        <taxon>eudicotyledons</taxon>
        <taxon>Gunneridae</taxon>
        <taxon>Pentapetalae</taxon>
        <taxon>asterids</taxon>
        <taxon>lamiids</taxon>
        <taxon>Solanales</taxon>
        <taxon>Solanaceae</taxon>
        <taxon>Solanoideae</taxon>
        <taxon>Solaneae</taxon>
        <taxon>Solanum</taxon>
    </lineage>
</organism>
<name>A0A0V0GXR6_SOLCH</name>
<dbReference type="AlphaFoldDB" id="A0A0V0GXR6"/>
<reference evidence="1" key="1">
    <citation type="submission" date="2015-12" db="EMBL/GenBank/DDBJ databases">
        <title>Gene expression during late stages of embryo sac development: a critical building block for successful pollen-pistil interactions.</title>
        <authorList>
            <person name="Liu Y."/>
            <person name="Joly V."/>
            <person name="Sabar M."/>
            <person name="Matton D.P."/>
        </authorList>
    </citation>
    <scope>NUCLEOTIDE SEQUENCE</scope>
</reference>
<dbReference type="EMBL" id="GEDG01030325">
    <property type="protein sequence ID" value="JAP11995.1"/>
    <property type="molecule type" value="Transcribed_RNA"/>
</dbReference>
<sequence>MVGFFTRWVGEKFLRFGEFLGVPFVGNEARVLELLRDIEHETIEESKDGQERSLGKENGGAKIVVQKEDQGRVYKN</sequence>